<evidence type="ECO:0000259" key="1">
    <source>
        <dbReference type="PROSITE" id="PS50846"/>
    </source>
</evidence>
<gene>
    <name evidence="2" type="ORF">DLD77_02000</name>
</gene>
<reference evidence="2 3" key="1">
    <citation type="submission" date="2018-05" db="EMBL/GenBank/DDBJ databases">
        <title>Chitinophaga sp. nov., isolated from rhizosphere soil of Alhagi.</title>
        <authorList>
            <person name="Liu Y."/>
        </authorList>
    </citation>
    <scope>NUCLEOTIDE SEQUENCE [LARGE SCALE GENOMIC DNA]</scope>
    <source>
        <strain evidence="2 3">T22</strain>
    </source>
</reference>
<evidence type="ECO:0000313" key="3">
    <source>
        <dbReference type="Proteomes" id="UP000246099"/>
    </source>
</evidence>
<organism evidence="2 3">
    <name type="scientific">Chitinophaga alhagiae</name>
    <dbReference type="NCBI Taxonomy" id="2203219"/>
    <lineage>
        <taxon>Bacteria</taxon>
        <taxon>Pseudomonadati</taxon>
        <taxon>Bacteroidota</taxon>
        <taxon>Chitinophagia</taxon>
        <taxon>Chitinophagales</taxon>
        <taxon>Chitinophagaceae</taxon>
        <taxon>Chitinophaga</taxon>
    </lineage>
</organism>
<keyword evidence="3" id="KW-1185">Reference proteome</keyword>
<proteinExistence type="predicted"/>
<evidence type="ECO:0000313" key="2">
    <source>
        <dbReference type="EMBL" id="AWO00560.1"/>
    </source>
</evidence>
<dbReference type="EMBL" id="CP029600">
    <property type="protein sequence ID" value="AWO00560.1"/>
    <property type="molecule type" value="Genomic_DNA"/>
</dbReference>
<dbReference type="SUPFAM" id="SSF55008">
    <property type="entry name" value="HMA, heavy metal-associated domain"/>
    <property type="match status" value="1"/>
</dbReference>
<dbReference type="Pfam" id="PF00403">
    <property type="entry name" value="HMA"/>
    <property type="match status" value="1"/>
</dbReference>
<sequence length="199" mass="21637">MPGKGVIRLFIRLLPLKSMIMKTILFAIALLGAQLTASAQYKKAAVQAAGLTCAMCSNATFKALKTLPFVDKIDTDLNNTTFILHFKPNAAVNLDQIRDKVENAGFSVAKLTVTANFDKVKVENDTHIPFAGQTLHFLNVTPQVLQGEKDITIVDKNFVSAKTFKKYSAQTKMSCYATGTMADCCKGGAAGKRVYHVTI</sequence>
<protein>
    <recommendedName>
        <fullName evidence="1">HMA domain-containing protein</fullName>
    </recommendedName>
</protein>
<dbReference type="CDD" id="cd00371">
    <property type="entry name" value="HMA"/>
    <property type="match status" value="1"/>
</dbReference>
<dbReference type="InterPro" id="IPR006121">
    <property type="entry name" value="HMA_dom"/>
</dbReference>
<accession>A0ABM6W9E4</accession>
<dbReference type="PROSITE" id="PS50846">
    <property type="entry name" value="HMA_2"/>
    <property type="match status" value="1"/>
</dbReference>
<feature type="domain" description="HMA" evidence="1">
    <location>
        <begin position="42"/>
        <end position="109"/>
    </location>
</feature>
<dbReference type="Gene3D" id="3.30.70.100">
    <property type="match status" value="1"/>
</dbReference>
<dbReference type="InterPro" id="IPR036163">
    <property type="entry name" value="HMA_dom_sf"/>
</dbReference>
<name>A0ABM6W9E4_9BACT</name>
<dbReference type="Proteomes" id="UP000246099">
    <property type="component" value="Chromosome"/>
</dbReference>